<keyword evidence="1" id="KW-0812">Transmembrane</keyword>
<dbReference type="RefSeq" id="WP_187431759.1">
    <property type="nucleotide sequence ID" value="NZ_CP143423.1"/>
</dbReference>
<feature type="transmembrane region" description="Helical" evidence="1">
    <location>
        <begin position="26"/>
        <end position="44"/>
    </location>
</feature>
<sequence>MEGKAPEIYAQRYETFRHLDKLRWQMLQLLIAVATGTALVLRTTTGDIEWWFYALVGFSLLVIAFVMFRIGGAIRGNAVVLQKAAVELGDMGIPDTGNKWKSVAYWLAWAVFMLGTALLLKSIQISFFIEAQS</sequence>
<protein>
    <submittedName>
        <fullName evidence="2">Uncharacterized protein</fullName>
    </submittedName>
</protein>
<accession>A0ABZ2BVN5</accession>
<keyword evidence="1" id="KW-1133">Transmembrane helix</keyword>
<keyword evidence="1" id="KW-0472">Membrane</keyword>
<feature type="transmembrane region" description="Helical" evidence="1">
    <location>
        <begin position="50"/>
        <end position="68"/>
    </location>
</feature>
<reference evidence="3" key="1">
    <citation type="submission" date="2024-01" db="EMBL/GenBank/DDBJ databases">
        <title>Roseobacter fucihabitans sp. nov., isolated from the brown alga Fucus spiralis.</title>
        <authorList>
            <person name="Hahnke S."/>
            <person name="Berger M."/>
            <person name="Schlingloff A."/>
            <person name="Athale I."/>
            <person name="Neumann-Schaal M."/>
            <person name="Adenaya A."/>
            <person name="Poehlein A."/>
            <person name="Daniel R."/>
            <person name="Pertersen J."/>
            <person name="Brinkhoff T."/>
        </authorList>
    </citation>
    <scope>NUCLEOTIDE SEQUENCE [LARGE SCALE GENOMIC DNA]</scope>
    <source>
        <strain evidence="3">B14</strain>
    </source>
</reference>
<organism evidence="2 3">
    <name type="scientific">Roseobacter fucihabitans</name>
    <dbReference type="NCBI Taxonomy" id="1537242"/>
    <lineage>
        <taxon>Bacteria</taxon>
        <taxon>Pseudomonadati</taxon>
        <taxon>Pseudomonadota</taxon>
        <taxon>Alphaproteobacteria</taxon>
        <taxon>Rhodobacterales</taxon>
        <taxon>Roseobacteraceae</taxon>
        <taxon>Roseobacter</taxon>
    </lineage>
</organism>
<name>A0ABZ2BVN5_9RHOB</name>
<evidence type="ECO:0000313" key="3">
    <source>
        <dbReference type="Proteomes" id="UP001318682"/>
    </source>
</evidence>
<dbReference type="EMBL" id="CP143423">
    <property type="protein sequence ID" value="WVX49448.1"/>
    <property type="molecule type" value="Genomic_DNA"/>
</dbReference>
<dbReference type="Proteomes" id="UP001318682">
    <property type="component" value="Chromosome"/>
</dbReference>
<evidence type="ECO:0000256" key="1">
    <source>
        <dbReference type="SAM" id="Phobius"/>
    </source>
</evidence>
<evidence type="ECO:0000313" key="2">
    <source>
        <dbReference type="EMBL" id="WVX49448.1"/>
    </source>
</evidence>
<gene>
    <name evidence="2" type="ORF">ROLI_025430</name>
</gene>
<proteinExistence type="predicted"/>
<feature type="transmembrane region" description="Helical" evidence="1">
    <location>
        <begin position="103"/>
        <end position="129"/>
    </location>
</feature>
<keyword evidence="3" id="KW-1185">Reference proteome</keyword>